<dbReference type="RefSeq" id="WP_261970514.1">
    <property type="nucleotide sequence ID" value="NZ_JAHHZF010000011.1"/>
</dbReference>
<gene>
    <name evidence="1" type="ORF">KL771_21205</name>
</gene>
<name>A0A947GEW5_9HYPH</name>
<protein>
    <submittedName>
        <fullName evidence="1">Type II toxin-antitoxin system PemK/MazF family toxin</fullName>
    </submittedName>
</protein>
<dbReference type="EMBL" id="JAHHZF010000011">
    <property type="protein sequence ID" value="MBT9291996.1"/>
    <property type="molecule type" value="Genomic_DNA"/>
</dbReference>
<accession>A0A947GEW5</accession>
<reference evidence="1 2" key="1">
    <citation type="submission" date="2021-06" db="EMBL/GenBank/DDBJ databases">
        <authorList>
            <person name="Grouzdev D.S."/>
            <person name="Koziaeva V."/>
        </authorList>
    </citation>
    <scope>NUCLEOTIDE SEQUENCE [LARGE SCALE GENOMIC DNA]</scope>
    <source>
        <strain evidence="1 2">22</strain>
    </source>
</reference>
<comment type="caution">
    <text evidence="1">The sequence shown here is derived from an EMBL/GenBank/DDBJ whole genome shotgun (WGS) entry which is preliminary data.</text>
</comment>
<evidence type="ECO:0000313" key="1">
    <source>
        <dbReference type="EMBL" id="MBT9291996.1"/>
    </source>
</evidence>
<dbReference type="SUPFAM" id="SSF50118">
    <property type="entry name" value="Cell growth inhibitor/plasmid maintenance toxic component"/>
    <property type="match status" value="1"/>
</dbReference>
<organism evidence="1 2">
    <name type="scientific">Prosthecodimorpha staleyi</name>
    <dbReference type="NCBI Taxonomy" id="2840188"/>
    <lineage>
        <taxon>Bacteria</taxon>
        <taxon>Pseudomonadati</taxon>
        <taxon>Pseudomonadota</taxon>
        <taxon>Alphaproteobacteria</taxon>
        <taxon>Hyphomicrobiales</taxon>
        <taxon>Ancalomicrobiaceae</taxon>
        <taxon>Prosthecodimorpha</taxon>
    </lineage>
</organism>
<dbReference type="Gene3D" id="2.30.30.110">
    <property type="match status" value="1"/>
</dbReference>
<proteinExistence type="predicted"/>
<evidence type="ECO:0000313" key="2">
    <source>
        <dbReference type="Proteomes" id="UP000766595"/>
    </source>
</evidence>
<dbReference type="Pfam" id="PF02452">
    <property type="entry name" value="PemK_toxin"/>
    <property type="match status" value="1"/>
</dbReference>
<sequence>MPIRYPVGPGTILLCDYSLGGFREPELVKRRPAVVVSPRLPFRDELCTVVPLSGTEPARSLPYVVRVAFETELPAPFSQTVWWAKCDMIATVGFGRPDLFRTDRDQTGRRKYLHPKLLEFDLVRVRQGILNALGMGP</sequence>
<dbReference type="InterPro" id="IPR011067">
    <property type="entry name" value="Plasmid_toxin/cell-grow_inhib"/>
</dbReference>
<dbReference type="GO" id="GO:0003677">
    <property type="term" value="F:DNA binding"/>
    <property type="evidence" value="ECO:0007669"/>
    <property type="project" value="InterPro"/>
</dbReference>
<dbReference type="Proteomes" id="UP000766595">
    <property type="component" value="Unassembled WGS sequence"/>
</dbReference>
<dbReference type="AlphaFoldDB" id="A0A947GEW5"/>
<dbReference type="InterPro" id="IPR003477">
    <property type="entry name" value="PemK-like"/>
</dbReference>
<keyword evidence="2" id="KW-1185">Reference proteome</keyword>